<sequence length="257" mass="28807">MTIEFQNKKIHYTDTGKGETLVLLHGFLESKEIWTNFIPEFSKYGRIITIDLPGHGKSECIEEVHTMELMAQVVKAVLSELGVKKANFIGHSMGGYVTLAFLEANPEMVNELMLLNSTPEEDSEEKRTNRDRAVEVVQRNKKAFVSMAISNLLTPENEKIFSKEVAELKRRASAFPTKGITAALKGMKIRTNRIETLKKHSGPKIIVSGAEDSLIDLMTIRSLAKKCETSHIVLPGGHLSYLECRNEFLNLCISSKK</sequence>
<comment type="caution">
    <text evidence="2">The sequence shown here is derived from an EMBL/GenBank/DDBJ whole genome shotgun (WGS) entry which is preliminary data.</text>
</comment>
<dbReference type="PANTHER" id="PTHR43433">
    <property type="entry name" value="HYDROLASE, ALPHA/BETA FOLD FAMILY PROTEIN"/>
    <property type="match status" value="1"/>
</dbReference>
<reference evidence="3" key="1">
    <citation type="journal article" date="2019" name="Int. J. Syst. Evol. Microbiol.">
        <title>The Global Catalogue of Microorganisms (GCM) 10K type strain sequencing project: providing services to taxonomists for standard genome sequencing and annotation.</title>
        <authorList>
            <consortium name="The Broad Institute Genomics Platform"/>
            <consortium name="The Broad Institute Genome Sequencing Center for Infectious Disease"/>
            <person name="Wu L."/>
            <person name="Ma J."/>
        </authorList>
    </citation>
    <scope>NUCLEOTIDE SEQUENCE [LARGE SCALE GENOMIC DNA]</scope>
    <source>
        <strain evidence="3">CCUG 60898</strain>
    </source>
</reference>
<dbReference type="RefSeq" id="WP_380739709.1">
    <property type="nucleotide sequence ID" value="NZ_JBHTJP010000035.1"/>
</dbReference>
<name>A0ABW3IJH1_9FLAO</name>
<dbReference type="GO" id="GO:0016787">
    <property type="term" value="F:hydrolase activity"/>
    <property type="evidence" value="ECO:0007669"/>
    <property type="project" value="UniProtKB-KW"/>
</dbReference>
<dbReference type="Gene3D" id="3.40.50.1820">
    <property type="entry name" value="alpha/beta hydrolase"/>
    <property type="match status" value="1"/>
</dbReference>
<dbReference type="Pfam" id="PF00561">
    <property type="entry name" value="Abhydrolase_1"/>
    <property type="match status" value="1"/>
</dbReference>
<keyword evidence="2" id="KW-0378">Hydrolase</keyword>
<evidence type="ECO:0000313" key="3">
    <source>
        <dbReference type="Proteomes" id="UP001597100"/>
    </source>
</evidence>
<dbReference type="SUPFAM" id="SSF53474">
    <property type="entry name" value="alpha/beta-Hydrolases"/>
    <property type="match status" value="1"/>
</dbReference>
<accession>A0ABW3IJH1</accession>
<organism evidence="2 3">
    <name type="scientific">Salinimicrobium gaetbulicola</name>
    <dbReference type="NCBI Taxonomy" id="999702"/>
    <lineage>
        <taxon>Bacteria</taxon>
        <taxon>Pseudomonadati</taxon>
        <taxon>Bacteroidota</taxon>
        <taxon>Flavobacteriia</taxon>
        <taxon>Flavobacteriales</taxon>
        <taxon>Flavobacteriaceae</taxon>
        <taxon>Salinimicrobium</taxon>
    </lineage>
</organism>
<evidence type="ECO:0000313" key="2">
    <source>
        <dbReference type="EMBL" id="MFD0977433.1"/>
    </source>
</evidence>
<dbReference type="EMBL" id="JBHTJP010000035">
    <property type="protein sequence ID" value="MFD0977433.1"/>
    <property type="molecule type" value="Genomic_DNA"/>
</dbReference>
<dbReference type="InterPro" id="IPR000073">
    <property type="entry name" value="AB_hydrolase_1"/>
</dbReference>
<protein>
    <submittedName>
        <fullName evidence="2">Alpha/beta fold hydrolase</fullName>
    </submittedName>
</protein>
<dbReference type="PANTHER" id="PTHR43433:SF4">
    <property type="entry name" value="NON-HEME CHLOROPEROXIDASE-RELATED"/>
    <property type="match status" value="1"/>
</dbReference>
<dbReference type="InterPro" id="IPR050471">
    <property type="entry name" value="AB_hydrolase"/>
</dbReference>
<dbReference type="Proteomes" id="UP001597100">
    <property type="component" value="Unassembled WGS sequence"/>
</dbReference>
<proteinExistence type="predicted"/>
<dbReference type="PRINTS" id="PR00111">
    <property type="entry name" value="ABHYDROLASE"/>
</dbReference>
<gene>
    <name evidence="2" type="ORF">ACFQ1G_11575</name>
</gene>
<evidence type="ECO:0000259" key="1">
    <source>
        <dbReference type="Pfam" id="PF00561"/>
    </source>
</evidence>
<keyword evidence="3" id="KW-1185">Reference proteome</keyword>
<dbReference type="InterPro" id="IPR029058">
    <property type="entry name" value="AB_hydrolase_fold"/>
</dbReference>
<feature type="domain" description="AB hydrolase-1" evidence="1">
    <location>
        <begin position="20"/>
        <end position="243"/>
    </location>
</feature>